<feature type="transmembrane region" description="Helical" evidence="14">
    <location>
        <begin position="12"/>
        <end position="32"/>
    </location>
</feature>
<evidence type="ECO:0000256" key="11">
    <source>
        <dbReference type="ARBA" id="ARBA00023136"/>
    </source>
</evidence>
<evidence type="ECO:0000256" key="6">
    <source>
        <dbReference type="ARBA" id="ARBA00022679"/>
    </source>
</evidence>
<dbReference type="EMBL" id="JBBPCC010000001">
    <property type="protein sequence ID" value="MEK8126860.1"/>
    <property type="molecule type" value="Genomic_DNA"/>
</dbReference>
<accession>A0ABU9DDC7</accession>
<dbReference type="EC" id="2.7.13.3" evidence="3"/>
<feature type="domain" description="HAMP" evidence="15">
    <location>
        <begin position="318"/>
        <end position="370"/>
    </location>
</feature>
<dbReference type="RefSeq" id="WP_341413904.1">
    <property type="nucleotide sequence ID" value="NZ_JBBPCC010000001.1"/>
</dbReference>
<dbReference type="SMART" id="SM00304">
    <property type="entry name" value="HAMP"/>
    <property type="match status" value="1"/>
</dbReference>
<keyword evidence="11 14" id="KW-0472">Membrane</keyword>
<evidence type="ECO:0000256" key="10">
    <source>
        <dbReference type="ARBA" id="ARBA00023012"/>
    </source>
</evidence>
<name>A0ABU9DDC7_9BACL</name>
<dbReference type="InterPro" id="IPR050640">
    <property type="entry name" value="Bact_2-comp_sensor_kinase"/>
</dbReference>
<sequence>MKRAGLYPKLLLSFLIVIFVSMTGVGVFSYYMSSSELDKLIETQMSQIAGNAVHHTDLYLQSYERSMVSLLSNVEMKRFLDLPADEKGYLYYENRKMIKESSIDSVFIRNPEVAAVYLMSFEGNALTFYNDTLGYSFSQEETRKYAEMYKQASKPDGSLAILNRSILPDQQNKTLTLVRQIRGLSSPNNRGVLAIELRSAELSSLWKGMDLGDNGYFFIADEEGTFVYHPDRGLVGSKLSPKLKEQVLQAGNEAFVSGEGGAERMYMSRRSSFGGWRLVISMPLDELQGPVQTIRTSTIVVGALTLALSLWLARRFGISITRPLQELKEAMRETEKGNWAIIPVPEHRDEIAELMKRYNTMVGRLSELVDKVYQAELRDQENRLERQKAEFQSLQLQINPHFLYNTLETIVCYAFVRDSKEISEIVKALAYMLRYSVQTNLEEITVANELKHVMLFIVVLQHRIGREFELDVVVPPEFLLHHMVRLTMQPLVENVFQHAFPDGIEDYHYIRIDGGMDGDMFWISVEDNGAGIEEEALAQLREKLSANRLADVSPQGKAGGIGVVNVHRRIQMVYGDQYGLSIESQEDKGTRMIMRMPRLDEKREKQDKRQELQGVDTDERARGFDG</sequence>
<dbReference type="SUPFAM" id="SSF158472">
    <property type="entry name" value="HAMP domain-like"/>
    <property type="match status" value="1"/>
</dbReference>
<evidence type="ECO:0000256" key="12">
    <source>
        <dbReference type="SAM" id="Coils"/>
    </source>
</evidence>
<dbReference type="Pfam" id="PF02743">
    <property type="entry name" value="dCache_1"/>
    <property type="match status" value="1"/>
</dbReference>
<evidence type="ECO:0000256" key="1">
    <source>
        <dbReference type="ARBA" id="ARBA00000085"/>
    </source>
</evidence>
<keyword evidence="9 14" id="KW-1133">Transmembrane helix</keyword>
<evidence type="ECO:0000256" key="3">
    <source>
        <dbReference type="ARBA" id="ARBA00012438"/>
    </source>
</evidence>
<evidence type="ECO:0000256" key="9">
    <source>
        <dbReference type="ARBA" id="ARBA00022989"/>
    </source>
</evidence>
<dbReference type="InterPro" id="IPR010559">
    <property type="entry name" value="Sig_transdc_His_kin_internal"/>
</dbReference>
<dbReference type="PRINTS" id="PR00344">
    <property type="entry name" value="BCTRLSENSOR"/>
</dbReference>
<dbReference type="Gene3D" id="3.30.450.20">
    <property type="entry name" value="PAS domain"/>
    <property type="match status" value="1"/>
</dbReference>
<evidence type="ECO:0000256" key="14">
    <source>
        <dbReference type="SAM" id="Phobius"/>
    </source>
</evidence>
<reference evidence="16 17" key="1">
    <citation type="submission" date="2024-04" db="EMBL/GenBank/DDBJ databases">
        <title>draft genome sequnece of Paenibacillus filicis.</title>
        <authorList>
            <person name="Kim D.-U."/>
        </authorList>
    </citation>
    <scope>NUCLEOTIDE SEQUENCE [LARGE SCALE GENOMIC DNA]</scope>
    <source>
        <strain evidence="16 17">KACC14197</strain>
    </source>
</reference>
<evidence type="ECO:0000256" key="5">
    <source>
        <dbReference type="ARBA" id="ARBA00022553"/>
    </source>
</evidence>
<keyword evidence="8 16" id="KW-0418">Kinase</keyword>
<organism evidence="16 17">
    <name type="scientific">Paenibacillus filicis</name>
    <dbReference type="NCBI Taxonomy" id="669464"/>
    <lineage>
        <taxon>Bacteria</taxon>
        <taxon>Bacillati</taxon>
        <taxon>Bacillota</taxon>
        <taxon>Bacilli</taxon>
        <taxon>Bacillales</taxon>
        <taxon>Paenibacillaceae</taxon>
        <taxon>Paenibacillus</taxon>
    </lineage>
</organism>
<dbReference type="Gene3D" id="3.30.565.10">
    <property type="entry name" value="Histidine kinase-like ATPase, C-terminal domain"/>
    <property type="match status" value="1"/>
</dbReference>
<dbReference type="Pfam" id="PF06580">
    <property type="entry name" value="His_kinase"/>
    <property type="match status" value="1"/>
</dbReference>
<evidence type="ECO:0000259" key="15">
    <source>
        <dbReference type="PROSITE" id="PS50885"/>
    </source>
</evidence>
<keyword evidence="17" id="KW-1185">Reference proteome</keyword>
<feature type="region of interest" description="Disordered" evidence="13">
    <location>
        <begin position="597"/>
        <end position="626"/>
    </location>
</feature>
<gene>
    <name evidence="16" type="ORF">WMW72_02955</name>
</gene>
<dbReference type="CDD" id="cd12912">
    <property type="entry name" value="PDC2_MCP_like"/>
    <property type="match status" value="1"/>
</dbReference>
<evidence type="ECO:0000313" key="17">
    <source>
        <dbReference type="Proteomes" id="UP001469365"/>
    </source>
</evidence>
<keyword evidence="7 14" id="KW-0812">Transmembrane</keyword>
<dbReference type="Pfam" id="PF00672">
    <property type="entry name" value="HAMP"/>
    <property type="match status" value="1"/>
</dbReference>
<evidence type="ECO:0000256" key="2">
    <source>
        <dbReference type="ARBA" id="ARBA00004651"/>
    </source>
</evidence>
<dbReference type="InterPro" id="IPR036890">
    <property type="entry name" value="HATPase_C_sf"/>
</dbReference>
<feature type="coiled-coil region" evidence="12">
    <location>
        <begin position="370"/>
        <end position="397"/>
    </location>
</feature>
<dbReference type="InterPro" id="IPR003594">
    <property type="entry name" value="HATPase_dom"/>
</dbReference>
<dbReference type="PANTHER" id="PTHR34220">
    <property type="entry name" value="SENSOR HISTIDINE KINASE YPDA"/>
    <property type="match status" value="1"/>
</dbReference>
<dbReference type="GO" id="GO:0016301">
    <property type="term" value="F:kinase activity"/>
    <property type="evidence" value="ECO:0007669"/>
    <property type="project" value="UniProtKB-KW"/>
</dbReference>
<dbReference type="Proteomes" id="UP001469365">
    <property type="component" value="Unassembled WGS sequence"/>
</dbReference>
<evidence type="ECO:0000256" key="13">
    <source>
        <dbReference type="SAM" id="MobiDB-lite"/>
    </source>
</evidence>
<keyword evidence="10" id="KW-0902">Two-component regulatory system</keyword>
<keyword evidence="12" id="KW-0175">Coiled coil</keyword>
<evidence type="ECO:0000256" key="7">
    <source>
        <dbReference type="ARBA" id="ARBA00022692"/>
    </source>
</evidence>
<comment type="subcellular location">
    <subcellularLocation>
        <location evidence="2">Cell membrane</location>
        <topology evidence="2">Multi-pass membrane protein</topology>
    </subcellularLocation>
</comment>
<keyword evidence="6" id="KW-0808">Transferase</keyword>
<proteinExistence type="predicted"/>
<dbReference type="InterPro" id="IPR004358">
    <property type="entry name" value="Sig_transdc_His_kin-like_C"/>
</dbReference>
<keyword evidence="4" id="KW-1003">Cell membrane</keyword>
<dbReference type="InterPro" id="IPR033479">
    <property type="entry name" value="dCache_1"/>
</dbReference>
<evidence type="ECO:0000313" key="16">
    <source>
        <dbReference type="EMBL" id="MEK8126860.1"/>
    </source>
</evidence>
<protein>
    <recommendedName>
        <fullName evidence="3">histidine kinase</fullName>
        <ecNumber evidence="3">2.7.13.3</ecNumber>
    </recommendedName>
</protein>
<comment type="caution">
    <text evidence="16">The sequence shown here is derived from an EMBL/GenBank/DDBJ whole genome shotgun (WGS) entry which is preliminary data.</text>
</comment>
<dbReference type="Gene3D" id="6.10.340.10">
    <property type="match status" value="1"/>
</dbReference>
<evidence type="ECO:0000256" key="4">
    <source>
        <dbReference type="ARBA" id="ARBA00022475"/>
    </source>
</evidence>
<dbReference type="InterPro" id="IPR003660">
    <property type="entry name" value="HAMP_dom"/>
</dbReference>
<dbReference type="PANTHER" id="PTHR34220:SF7">
    <property type="entry name" value="SENSOR HISTIDINE KINASE YPDA"/>
    <property type="match status" value="1"/>
</dbReference>
<comment type="catalytic activity">
    <reaction evidence="1">
        <text>ATP + protein L-histidine = ADP + protein N-phospho-L-histidine.</text>
        <dbReference type="EC" id="2.7.13.3"/>
    </reaction>
</comment>
<keyword evidence="5" id="KW-0597">Phosphoprotein</keyword>
<dbReference type="PROSITE" id="PS50885">
    <property type="entry name" value="HAMP"/>
    <property type="match status" value="1"/>
</dbReference>
<dbReference type="Pfam" id="PF02518">
    <property type="entry name" value="HATPase_c"/>
    <property type="match status" value="1"/>
</dbReference>
<dbReference type="CDD" id="cd06225">
    <property type="entry name" value="HAMP"/>
    <property type="match status" value="1"/>
</dbReference>
<dbReference type="SUPFAM" id="SSF55874">
    <property type="entry name" value="ATPase domain of HSP90 chaperone/DNA topoisomerase II/histidine kinase"/>
    <property type="match status" value="1"/>
</dbReference>
<evidence type="ECO:0000256" key="8">
    <source>
        <dbReference type="ARBA" id="ARBA00022777"/>
    </source>
</evidence>